<comment type="subcellular location">
    <subcellularLocation>
        <location evidence="1">Nucleus</location>
    </subcellularLocation>
</comment>
<evidence type="ECO:0000256" key="5">
    <source>
        <dbReference type="ARBA" id="ARBA00023242"/>
    </source>
</evidence>
<evidence type="ECO:0000256" key="3">
    <source>
        <dbReference type="ARBA" id="ARBA00022771"/>
    </source>
</evidence>
<accession>A0A0B6Z846</accession>
<feature type="non-terminal residue" evidence="7">
    <location>
        <position position="101"/>
    </location>
</feature>
<evidence type="ECO:0000256" key="1">
    <source>
        <dbReference type="ARBA" id="ARBA00004123"/>
    </source>
</evidence>
<feature type="region of interest" description="Disordered" evidence="6">
    <location>
        <begin position="1"/>
        <end position="27"/>
    </location>
</feature>
<name>A0A0B6Z846_9EUPU</name>
<keyword evidence="4" id="KW-0862">Zinc</keyword>
<dbReference type="InterPro" id="IPR052035">
    <property type="entry name" value="ZnF_BED_domain_contain"/>
</dbReference>
<evidence type="ECO:0000256" key="6">
    <source>
        <dbReference type="SAM" id="MobiDB-lite"/>
    </source>
</evidence>
<proteinExistence type="predicted"/>
<dbReference type="SUPFAM" id="SSF140996">
    <property type="entry name" value="Hermes dimerisation domain"/>
    <property type="match status" value="1"/>
</dbReference>
<reference evidence="7" key="1">
    <citation type="submission" date="2014-12" db="EMBL/GenBank/DDBJ databases">
        <title>Insight into the proteome of Arion vulgaris.</title>
        <authorList>
            <person name="Aradska J."/>
            <person name="Bulat T."/>
            <person name="Smidak R."/>
            <person name="Sarate P."/>
            <person name="Gangsoo J."/>
            <person name="Sialana F."/>
            <person name="Bilban M."/>
            <person name="Lubec G."/>
        </authorList>
    </citation>
    <scope>NUCLEOTIDE SEQUENCE</scope>
    <source>
        <tissue evidence="7">Skin</tissue>
    </source>
</reference>
<dbReference type="PANTHER" id="PTHR46481">
    <property type="entry name" value="ZINC FINGER BED DOMAIN-CONTAINING PROTEIN 4"/>
    <property type="match status" value="1"/>
</dbReference>
<protein>
    <submittedName>
        <fullName evidence="7">Uncharacterized protein</fullName>
    </submittedName>
</protein>
<dbReference type="AlphaFoldDB" id="A0A0B6Z846"/>
<evidence type="ECO:0000256" key="4">
    <source>
        <dbReference type="ARBA" id="ARBA00022833"/>
    </source>
</evidence>
<evidence type="ECO:0000313" key="7">
    <source>
        <dbReference type="EMBL" id="CEK64512.1"/>
    </source>
</evidence>
<sequence length="101" mass="11260">TPTTSNRLQKETTTTISESSETSLSAASSIARPQFAVRQKLLNNLVIKMIAKDLQPFSIVDDLGFRELITALNPSYHLPSRSTLTRQLLPKIYESAVQEIK</sequence>
<dbReference type="EMBL" id="HACG01017647">
    <property type="protein sequence ID" value="CEK64512.1"/>
    <property type="molecule type" value="Transcribed_RNA"/>
</dbReference>
<dbReference type="GO" id="GO:0005634">
    <property type="term" value="C:nucleus"/>
    <property type="evidence" value="ECO:0007669"/>
    <property type="project" value="UniProtKB-SubCell"/>
</dbReference>
<dbReference type="Gene3D" id="1.10.10.1070">
    <property type="entry name" value="Zinc finger, BED domain-containing"/>
    <property type="match status" value="1"/>
</dbReference>
<keyword evidence="5" id="KW-0539">Nucleus</keyword>
<feature type="compositionally biased region" description="Low complexity" evidence="6">
    <location>
        <begin position="11"/>
        <end position="27"/>
    </location>
</feature>
<dbReference type="PANTHER" id="PTHR46481:SF10">
    <property type="entry name" value="ZINC FINGER BED DOMAIN-CONTAINING PROTEIN 39"/>
    <property type="match status" value="1"/>
</dbReference>
<keyword evidence="2" id="KW-0479">Metal-binding</keyword>
<evidence type="ECO:0000256" key="2">
    <source>
        <dbReference type="ARBA" id="ARBA00022723"/>
    </source>
</evidence>
<gene>
    <name evidence="7" type="primary">ORF51998</name>
</gene>
<feature type="non-terminal residue" evidence="7">
    <location>
        <position position="1"/>
    </location>
</feature>
<dbReference type="GO" id="GO:0008270">
    <property type="term" value="F:zinc ion binding"/>
    <property type="evidence" value="ECO:0007669"/>
    <property type="project" value="UniProtKB-KW"/>
</dbReference>
<organism evidence="7">
    <name type="scientific">Arion vulgaris</name>
    <dbReference type="NCBI Taxonomy" id="1028688"/>
    <lineage>
        <taxon>Eukaryota</taxon>
        <taxon>Metazoa</taxon>
        <taxon>Spiralia</taxon>
        <taxon>Lophotrochozoa</taxon>
        <taxon>Mollusca</taxon>
        <taxon>Gastropoda</taxon>
        <taxon>Heterobranchia</taxon>
        <taxon>Euthyneura</taxon>
        <taxon>Panpulmonata</taxon>
        <taxon>Eupulmonata</taxon>
        <taxon>Stylommatophora</taxon>
        <taxon>Helicina</taxon>
        <taxon>Arionoidea</taxon>
        <taxon>Arionidae</taxon>
        <taxon>Arion</taxon>
    </lineage>
</organism>
<keyword evidence="3" id="KW-0863">Zinc-finger</keyword>